<comment type="similarity">
    <text evidence="3">Belongs to the PstS family.</text>
</comment>
<dbReference type="PANTHER" id="PTHR30570">
    <property type="entry name" value="PERIPLASMIC PHOSPHATE BINDING COMPONENT OF PHOSPHATE ABC TRANSPORTER"/>
    <property type="match status" value="1"/>
</dbReference>
<dbReference type="Gene3D" id="3.40.190.10">
    <property type="entry name" value="Periplasmic binding protein-like II"/>
    <property type="match status" value="3"/>
</dbReference>
<evidence type="ECO:0000256" key="6">
    <source>
        <dbReference type="ARBA" id="ARBA00022729"/>
    </source>
</evidence>
<dbReference type="Pfam" id="PF12849">
    <property type="entry name" value="PBP_like_2"/>
    <property type="match status" value="2"/>
</dbReference>
<evidence type="ECO:0000256" key="8">
    <source>
        <dbReference type="ARBA" id="ARBA00023288"/>
    </source>
</evidence>
<dbReference type="GO" id="GO:0005886">
    <property type="term" value="C:plasma membrane"/>
    <property type="evidence" value="ECO:0007669"/>
    <property type="project" value="UniProtKB-SubCell"/>
</dbReference>
<dbReference type="InterPro" id="IPR024370">
    <property type="entry name" value="PBP_domain"/>
</dbReference>
<dbReference type="GO" id="GO:0006817">
    <property type="term" value="P:phosphate ion transport"/>
    <property type="evidence" value="ECO:0007669"/>
    <property type="project" value="UniProtKB-KW"/>
</dbReference>
<dbReference type="Proteomes" id="UP001199424">
    <property type="component" value="Unassembled WGS sequence"/>
</dbReference>
<evidence type="ECO:0000256" key="5">
    <source>
        <dbReference type="ARBA" id="ARBA00022592"/>
    </source>
</evidence>
<evidence type="ECO:0000256" key="2">
    <source>
        <dbReference type="ARBA" id="ARBA00004193"/>
    </source>
</evidence>
<comment type="subunit">
    <text evidence="4">The complex is composed of two ATP-binding proteins (PstB), two transmembrane proteins (PstC and PstA) and a solute-binding protein (PstS).</text>
</comment>
<dbReference type="PROSITE" id="PS51257">
    <property type="entry name" value="PROKAR_LIPOPROTEIN"/>
    <property type="match status" value="1"/>
</dbReference>
<name>A0AAE3DEK8_9FIRM</name>
<comment type="caution">
    <text evidence="12">The sequence shown here is derived from an EMBL/GenBank/DDBJ whole genome shotgun (WGS) entry which is preliminary data.</text>
</comment>
<dbReference type="PANTHER" id="PTHR30570:SF1">
    <property type="entry name" value="PHOSPHATE-BINDING PROTEIN PSTS"/>
    <property type="match status" value="1"/>
</dbReference>
<proteinExistence type="inferred from homology"/>
<dbReference type="SUPFAM" id="SSF53850">
    <property type="entry name" value="Periplasmic binding protein-like II"/>
    <property type="match status" value="2"/>
</dbReference>
<keyword evidence="6 10" id="KW-0732">Signal</keyword>
<sequence length="329" mass="33792">MKLRKITAVLAAALLTMTAMTACSGGAASSASSETPSSESSAASAESASSESTSSESASSEETTGGDMTGEITVLSREDGSGTRGAFIELFGIEQKNDAGEKEDMTTDDAQITNSTSVMMTTVQGNPKAIGYISLGSLDESVVKAVEIDGAAPTVENVKAGTYKVVRPFNIATKGEASEAAQDFINFIMSADGQKVVSENGYITVDDAAPAYAASGVSGKVVVGGSSSVTPVMEKLKEAYMALNPDVTVEVQQSDSTTGMTSAIDGAYDIGMASRELKDSELEAGLTPTVIAQDGIAVIVNKENTLTGLTSEQVLSIYTGETTDWSELP</sequence>
<dbReference type="EMBL" id="JAJEQC010000001">
    <property type="protein sequence ID" value="MCC2135436.1"/>
    <property type="molecule type" value="Genomic_DNA"/>
</dbReference>
<protein>
    <submittedName>
        <fullName evidence="12">Extracellular solute-binding protein</fullName>
    </submittedName>
</protein>
<dbReference type="InterPro" id="IPR050811">
    <property type="entry name" value="Phosphate_ABC_transporter"/>
</dbReference>
<feature type="domain" description="PBP" evidence="11">
    <location>
        <begin position="69"/>
        <end position="191"/>
    </location>
</feature>
<evidence type="ECO:0000256" key="7">
    <source>
        <dbReference type="ARBA" id="ARBA00023139"/>
    </source>
</evidence>
<comment type="subcellular location">
    <subcellularLocation>
        <location evidence="2">Cell membrane</location>
        <topology evidence="2">Lipid-anchor</topology>
    </subcellularLocation>
</comment>
<feature type="region of interest" description="Disordered" evidence="9">
    <location>
        <begin position="25"/>
        <end position="71"/>
    </location>
</feature>
<keyword evidence="5" id="KW-0813">Transport</keyword>
<dbReference type="AlphaFoldDB" id="A0AAE3DEK8"/>
<feature type="domain" description="PBP" evidence="11">
    <location>
        <begin position="212"/>
        <end position="327"/>
    </location>
</feature>
<evidence type="ECO:0000313" key="12">
    <source>
        <dbReference type="EMBL" id="MCC2135436.1"/>
    </source>
</evidence>
<feature type="compositionally biased region" description="Low complexity" evidence="9">
    <location>
        <begin position="25"/>
        <end position="66"/>
    </location>
</feature>
<accession>A0AAE3DEK8</accession>
<evidence type="ECO:0000256" key="3">
    <source>
        <dbReference type="ARBA" id="ARBA00008725"/>
    </source>
</evidence>
<feature type="signal peptide" evidence="10">
    <location>
        <begin position="1"/>
        <end position="21"/>
    </location>
</feature>
<gene>
    <name evidence="12" type="ORF">LKD31_00160</name>
</gene>
<keyword evidence="7" id="KW-0564">Palmitate</keyword>
<evidence type="ECO:0000259" key="11">
    <source>
        <dbReference type="Pfam" id="PF12849"/>
    </source>
</evidence>
<feature type="chain" id="PRO_5042032839" evidence="10">
    <location>
        <begin position="22"/>
        <end position="329"/>
    </location>
</feature>
<comment type="function">
    <text evidence="1">Part of the ABC transporter complex PstSACB involved in phosphate import.</text>
</comment>
<keyword evidence="13" id="KW-1185">Reference proteome</keyword>
<organism evidence="12 13">
    <name type="scientific">Hominenteromicrobium mulieris</name>
    <dbReference type="NCBI Taxonomy" id="2885357"/>
    <lineage>
        <taxon>Bacteria</taxon>
        <taxon>Bacillati</taxon>
        <taxon>Bacillota</taxon>
        <taxon>Clostridia</taxon>
        <taxon>Eubacteriales</taxon>
        <taxon>Oscillospiraceae</taxon>
        <taxon>Hominenteromicrobium</taxon>
    </lineage>
</organism>
<evidence type="ECO:0000256" key="10">
    <source>
        <dbReference type="SAM" id="SignalP"/>
    </source>
</evidence>
<evidence type="ECO:0000256" key="9">
    <source>
        <dbReference type="SAM" id="MobiDB-lite"/>
    </source>
</evidence>
<evidence type="ECO:0000256" key="4">
    <source>
        <dbReference type="ARBA" id="ARBA00011529"/>
    </source>
</evidence>
<keyword evidence="5" id="KW-0592">Phosphate transport</keyword>
<evidence type="ECO:0000313" key="13">
    <source>
        <dbReference type="Proteomes" id="UP001199424"/>
    </source>
</evidence>
<reference evidence="12" key="1">
    <citation type="submission" date="2021-10" db="EMBL/GenBank/DDBJ databases">
        <title>Anaerobic single-cell dispensing facilitates the cultivation of human gut bacteria.</title>
        <authorList>
            <person name="Afrizal A."/>
        </authorList>
    </citation>
    <scope>NUCLEOTIDE SEQUENCE</scope>
    <source>
        <strain evidence="12">CLA-AA-H250</strain>
    </source>
</reference>
<keyword evidence="8" id="KW-0449">Lipoprotein</keyword>
<dbReference type="RefSeq" id="WP_308448104.1">
    <property type="nucleotide sequence ID" value="NZ_JAJEQC010000001.1"/>
</dbReference>
<evidence type="ECO:0000256" key="1">
    <source>
        <dbReference type="ARBA" id="ARBA00002841"/>
    </source>
</evidence>